<dbReference type="SMART" id="SM00839">
    <property type="entry name" value="ELFV_dehydrog"/>
    <property type="match status" value="1"/>
</dbReference>
<dbReference type="Proteomes" id="UP000637628">
    <property type="component" value="Unassembled WGS sequence"/>
</dbReference>
<organism evidence="3 4">
    <name type="scientific">Paractinoplanes durhamensis</name>
    <dbReference type="NCBI Taxonomy" id="113563"/>
    <lineage>
        <taxon>Bacteria</taxon>
        <taxon>Bacillati</taxon>
        <taxon>Actinomycetota</taxon>
        <taxon>Actinomycetes</taxon>
        <taxon>Micromonosporales</taxon>
        <taxon>Micromonosporaceae</taxon>
        <taxon>Paractinoplanes</taxon>
    </lineage>
</organism>
<dbReference type="PANTHER" id="PTHR42722">
    <property type="entry name" value="LEUCINE DEHYDROGENASE"/>
    <property type="match status" value="1"/>
</dbReference>
<dbReference type="CDD" id="cd01075">
    <property type="entry name" value="NAD_bind_Leu_Phe_Val_DH"/>
    <property type="match status" value="1"/>
</dbReference>
<gene>
    <name evidence="3" type="ORF">Adu01nite_59070</name>
</gene>
<dbReference type="EMBL" id="BOML01000048">
    <property type="protein sequence ID" value="GIE04557.1"/>
    <property type="molecule type" value="Genomic_DNA"/>
</dbReference>
<dbReference type="Gene3D" id="3.40.50.720">
    <property type="entry name" value="NAD(P)-binding Rossmann-like Domain"/>
    <property type="match status" value="1"/>
</dbReference>
<keyword evidence="1" id="KW-0560">Oxidoreductase</keyword>
<reference evidence="3 4" key="1">
    <citation type="submission" date="2021-01" db="EMBL/GenBank/DDBJ databases">
        <title>Whole genome shotgun sequence of Actinoplanes durhamensis NBRC 14914.</title>
        <authorList>
            <person name="Komaki H."/>
            <person name="Tamura T."/>
        </authorList>
    </citation>
    <scope>NUCLEOTIDE SEQUENCE [LARGE SCALE GENOMIC DNA]</scope>
    <source>
        <strain evidence="3 4">NBRC 14914</strain>
    </source>
</reference>
<keyword evidence="4" id="KW-1185">Reference proteome</keyword>
<protein>
    <recommendedName>
        <fullName evidence="2">Glutamate/phenylalanine/leucine/valine/L-tryptophan dehydrogenase C-terminal domain-containing protein</fullName>
    </recommendedName>
</protein>
<dbReference type="Pfam" id="PF00208">
    <property type="entry name" value="ELFV_dehydrog"/>
    <property type="match status" value="2"/>
</dbReference>
<dbReference type="PANTHER" id="PTHR42722:SF1">
    <property type="entry name" value="VALINE DEHYDROGENASE"/>
    <property type="match status" value="1"/>
</dbReference>
<name>A0ABQ3Z3Z5_9ACTN</name>
<dbReference type="RefSeq" id="WP_239132780.1">
    <property type="nucleotide sequence ID" value="NZ_BAAATX010000011.1"/>
</dbReference>
<dbReference type="SUPFAM" id="SSF51735">
    <property type="entry name" value="NAD(P)-binding Rossmann-fold domains"/>
    <property type="match status" value="1"/>
</dbReference>
<dbReference type="InterPro" id="IPR006095">
    <property type="entry name" value="Glu/Leu/Phe/Val/Trp_DH"/>
</dbReference>
<dbReference type="InterPro" id="IPR036291">
    <property type="entry name" value="NAD(P)-bd_dom_sf"/>
</dbReference>
<evidence type="ECO:0000259" key="2">
    <source>
        <dbReference type="SMART" id="SM00839"/>
    </source>
</evidence>
<dbReference type="InterPro" id="IPR006096">
    <property type="entry name" value="Glu/Leu/Phe/Val/Trp_DH_C"/>
</dbReference>
<evidence type="ECO:0000256" key="1">
    <source>
        <dbReference type="RuleBase" id="RU004417"/>
    </source>
</evidence>
<comment type="similarity">
    <text evidence="1">Belongs to the Glu/Leu/Phe/Val dehydrogenases family.</text>
</comment>
<evidence type="ECO:0000313" key="3">
    <source>
        <dbReference type="EMBL" id="GIE04557.1"/>
    </source>
</evidence>
<evidence type="ECO:0000313" key="4">
    <source>
        <dbReference type="Proteomes" id="UP000637628"/>
    </source>
</evidence>
<accession>A0ABQ3Z3Z5</accession>
<comment type="caution">
    <text evidence="3">The sequence shown here is derived from an EMBL/GenBank/DDBJ whole genome shotgun (WGS) entry which is preliminary data.</text>
</comment>
<sequence>MAVIGERTGHVFCRPAALGGSGDSSPATAIGTVAALKAVCAALFGSPDLAGHSFAILGLGRVGAHVAGLLTDAGAKLTVSDIDESRRALAPAATWTSPADCLSAEVDVLVPAALGGVLTPATVPSLRCRAVAGPANNQLDAPPTADLLHERGILWAPDAVVSAGGIIHATAVELRHEPERQARHRVEAIGDTLAALLRSASVAGIPPAEAAARALQDVNDQRAVRSAAGAGEMPPLP</sequence>
<feature type="domain" description="Glutamate/phenylalanine/leucine/valine/L-tryptophan dehydrogenase C-terminal" evidence="2">
    <location>
        <begin position="22"/>
        <end position="226"/>
    </location>
</feature>
<dbReference type="InterPro" id="IPR016211">
    <property type="entry name" value="Glu/Phe/Leu/Val/Trp_DH_bac/arc"/>
</dbReference>
<dbReference type="PRINTS" id="PR00082">
    <property type="entry name" value="GLFDHDRGNASE"/>
</dbReference>
<proteinExistence type="inferred from homology"/>